<dbReference type="PANTHER" id="PTHR24421">
    <property type="entry name" value="NITRATE/NITRITE SENSOR PROTEIN NARX-RELATED"/>
    <property type="match status" value="1"/>
</dbReference>
<keyword evidence="6" id="KW-0418">Kinase</keyword>
<evidence type="ECO:0000256" key="1">
    <source>
        <dbReference type="ARBA" id="ARBA00000085"/>
    </source>
</evidence>
<reference evidence="12" key="1">
    <citation type="submission" date="2019-01" db="EMBL/GenBank/DDBJ databases">
        <title>Cytophagaceae bacterium strain CAR-16.</title>
        <authorList>
            <person name="Chen W.-M."/>
        </authorList>
    </citation>
    <scope>NUCLEOTIDE SEQUENCE [LARGE SCALE GENOMIC DNA]</scope>
    <source>
        <strain evidence="12">ICH-30</strain>
    </source>
</reference>
<evidence type="ECO:0000256" key="7">
    <source>
        <dbReference type="ARBA" id="ARBA00022840"/>
    </source>
</evidence>
<dbReference type="PANTHER" id="PTHR24421:SF10">
    <property type="entry name" value="NITRATE_NITRITE SENSOR PROTEIN NARQ"/>
    <property type="match status" value="1"/>
</dbReference>
<dbReference type="Proteomes" id="UP000289734">
    <property type="component" value="Unassembled WGS sequence"/>
</dbReference>
<dbReference type="GO" id="GO:0005524">
    <property type="term" value="F:ATP binding"/>
    <property type="evidence" value="ECO:0007669"/>
    <property type="project" value="UniProtKB-KW"/>
</dbReference>
<accession>A0A4Q1KZ61</accession>
<dbReference type="InterPro" id="IPR036890">
    <property type="entry name" value="HATPase_C_sf"/>
</dbReference>
<keyword evidence="5" id="KW-0547">Nucleotide-binding</keyword>
<dbReference type="Gene3D" id="3.30.565.10">
    <property type="entry name" value="Histidine kinase-like ATPase, C-terminal domain"/>
    <property type="match status" value="1"/>
</dbReference>
<evidence type="ECO:0000256" key="4">
    <source>
        <dbReference type="ARBA" id="ARBA00022679"/>
    </source>
</evidence>
<keyword evidence="9" id="KW-1133">Transmembrane helix</keyword>
<keyword evidence="9" id="KW-0812">Transmembrane</keyword>
<dbReference type="InterPro" id="IPR050482">
    <property type="entry name" value="Sensor_HK_TwoCompSys"/>
</dbReference>
<dbReference type="GO" id="GO:0000155">
    <property type="term" value="F:phosphorelay sensor kinase activity"/>
    <property type="evidence" value="ECO:0007669"/>
    <property type="project" value="InterPro"/>
</dbReference>
<dbReference type="InterPro" id="IPR011712">
    <property type="entry name" value="Sig_transdc_His_kin_sub3_dim/P"/>
</dbReference>
<evidence type="ECO:0000256" key="3">
    <source>
        <dbReference type="ARBA" id="ARBA00022553"/>
    </source>
</evidence>
<organism evidence="11 12">
    <name type="scientific">Flavobacterium piscinae</name>
    <dbReference type="NCBI Taxonomy" id="2506424"/>
    <lineage>
        <taxon>Bacteria</taxon>
        <taxon>Pseudomonadati</taxon>
        <taxon>Bacteroidota</taxon>
        <taxon>Flavobacteriia</taxon>
        <taxon>Flavobacteriales</taxon>
        <taxon>Flavobacteriaceae</taxon>
        <taxon>Flavobacterium</taxon>
    </lineage>
</organism>
<evidence type="ECO:0000259" key="10">
    <source>
        <dbReference type="Pfam" id="PF07730"/>
    </source>
</evidence>
<dbReference type="OrthoDB" id="9778366at2"/>
<evidence type="ECO:0000256" key="8">
    <source>
        <dbReference type="ARBA" id="ARBA00023012"/>
    </source>
</evidence>
<dbReference type="SUPFAM" id="SSF55874">
    <property type="entry name" value="ATPase domain of HSP90 chaperone/DNA topoisomerase II/histidine kinase"/>
    <property type="match status" value="1"/>
</dbReference>
<gene>
    <name evidence="11" type="ORF">EQG68_02770</name>
</gene>
<dbReference type="Pfam" id="PF07730">
    <property type="entry name" value="HisKA_3"/>
    <property type="match status" value="1"/>
</dbReference>
<dbReference type="Gene3D" id="1.20.5.1930">
    <property type="match status" value="1"/>
</dbReference>
<keyword evidence="7" id="KW-0067">ATP-binding</keyword>
<evidence type="ECO:0000256" key="9">
    <source>
        <dbReference type="SAM" id="Phobius"/>
    </source>
</evidence>
<feature type="transmembrane region" description="Helical" evidence="9">
    <location>
        <begin position="12"/>
        <end position="32"/>
    </location>
</feature>
<evidence type="ECO:0000313" key="12">
    <source>
        <dbReference type="Proteomes" id="UP000289734"/>
    </source>
</evidence>
<protein>
    <recommendedName>
        <fullName evidence="2">histidine kinase</fullName>
        <ecNumber evidence="2">2.7.13.3</ecNumber>
    </recommendedName>
</protein>
<keyword evidence="9" id="KW-0472">Membrane</keyword>
<evidence type="ECO:0000256" key="2">
    <source>
        <dbReference type="ARBA" id="ARBA00012438"/>
    </source>
</evidence>
<feature type="domain" description="Signal transduction histidine kinase subgroup 3 dimerisation and phosphoacceptor" evidence="10">
    <location>
        <begin position="58"/>
        <end position="121"/>
    </location>
</feature>
<keyword evidence="12" id="KW-1185">Reference proteome</keyword>
<evidence type="ECO:0000313" key="11">
    <source>
        <dbReference type="EMBL" id="RXR34849.1"/>
    </source>
</evidence>
<dbReference type="EMBL" id="SBKQ01000002">
    <property type="protein sequence ID" value="RXR34849.1"/>
    <property type="molecule type" value="Genomic_DNA"/>
</dbReference>
<dbReference type="AlphaFoldDB" id="A0A4Q1KZ61"/>
<keyword evidence="3" id="KW-0597">Phosphoprotein</keyword>
<comment type="catalytic activity">
    <reaction evidence="1">
        <text>ATP + protein L-histidine = ADP + protein N-phospho-L-histidine.</text>
        <dbReference type="EC" id="2.7.13.3"/>
    </reaction>
</comment>
<proteinExistence type="predicted"/>
<keyword evidence="8" id="KW-0902">Two-component regulatory system</keyword>
<sequence>MEGTSDIKSVFWLGTSVMLFLAFALVFLVLFYQNHFIKMKRNEAETLLKTALDSEKEERQRIAKDLHDSVQGDLSAIRNFMVILEKQTKDQPTHSLVLETKNAIEKAIENTRTISSKLMPPLLETAGFSAALKDYLTQLSVLSGKEFLFKTDLVAVQLPATFSYELFRVAQEFCQNMLKHGHITQALFALYATTEGISLEIIDDGVAFDFKSAYQQSKGSGLHNIQSRIKSMKAELVQREVTVGNHFVIYLKLSL</sequence>
<name>A0A4Q1KZ61_9FLAO</name>
<dbReference type="GO" id="GO:0016020">
    <property type="term" value="C:membrane"/>
    <property type="evidence" value="ECO:0007669"/>
    <property type="project" value="InterPro"/>
</dbReference>
<dbReference type="EC" id="2.7.13.3" evidence="2"/>
<keyword evidence="4" id="KW-0808">Transferase</keyword>
<evidence type="ECO:0000256" key="5">
    <source>
        <dbReference type="ARBA" id="ARBA00022741"/>
    </source>
</evidence>
<comment type="caution">
    <text evidence="11">The sequence shown here is derived from an EMBL/GenBank/DDBJ whole genome shotgun (WGS) entry which is preliminary data.</text>
</comment>
<dbReference type="GO" id="GO:0046983">
    <property type="term" value="F:protein dimerization activity"/>
    <property type="evidence" value="ECO:0007669"/>
    <property type="project" value="InterPro"/>
</dbReference>
<evidence type="ECO:0000256" key="6">
    <source>
        <dbReference type="ARBA" id="ARBA00022777"/>
    </source>
</evidence>